<reference evidence="1" key="1">
    <citation type="submission" date="2023-07" db="EMBL/GenBank/DDBJ databases">
        <authorList>
            <consortium name="AG Swart"/>
            <person name="Singh M."/>
            <person name="Singh A."/>
            <person name="Seah K."/>
            <person name="Emmerich C."/>
        </authorList>
    </citation>
    <scope>NUCLEOTIDE SEQUENCE</scope>
    <source>
        <strain evidence="1">DP1</strain>
    </source>
</reference>
<dbReference type="EMBL" id="CAMPGE010002963">
    <property type="protein sequence ID" value="CAI2361781.1"/>
    <property type="molecule type" value="Genomic_DNA"/>
</dbReference>
<name>A0AAD1U7U9_EUPCR</name>
<keyword evidence="2" id="KW-1185">Reference proteome</keyword>
<dbReference type="AlphaFoldDB" id="A0AAD1U7U9"/>
<organism evidence="1 2">
    <name type="scientific">Euplotes crassus</name>
    <dbReference type="NCBI Taxonomy" id="5936"/>
    <lineage>
        <taxon>Eukaryota</taxon>
        <taxon>Sar</taxon>
        <taxon>Alveolata</taxon>
        <taxon>Ciliophora</taxon>
        <taxon>Intramacronucleata</taxon>
        <taxon>Spirotrichea</taxon>
        <taxon>Hypotrichia</taxon>
        <taxon>Euplotida</taxon>
        <taxon>Euplotidae</taxon>
        <taxon>Moneuplotes</taxon>
    </lineage>
</organism>
<evidence type="ECO:0000313" key="1">
    <source>
        <dbReference type="EMBL" id="CAI2361781.1"/>
    </source>
</evidence>
<gene>
    <name evidence="1" type="ORF">ECRASSUSDP1_LOCUS3094</name>
</gene>
<proteinExistence type="predicted"/>
<dbReference type="Proteomes" id="UP001295684">
    <property type="component" value="Unassembled WGS sequence"/>
</dbReference>
<protein>
    <submittedName>
        <fullName evidence="1">Uncharacterized protein</fullName>
    </submittedName>
</protein>
<sequence>MLNYLLGCCTNRFKEPEEPKDIKDTRYKFFSVFEKCDNSLRFRQFSKELNLKIMVRKIRLASHKGSISYRNMKGIVEECTVGEDHCMIPKSTKNILQFLSLSYFTLSRNYDSESLKLLDTPKVVLFLILYCHESKLHKISCFMDLIQGEPKIDESYSRDCTEKDISFNENVGDAQYHKDDPFILEILSLIFSNAILPFISSCNVEYDDDFERFELFCTTNIRIFFDFARFICKNYLFKNNKESERKIQKLTKREFQKRIDDHFNLIFNPKQIRIKFMMFVNRHQDRALSRISERQPAFKRVDSSDILNNEVYKTNNDHQEHLKAHIGLTKSSKDLSRILSSQDNYIMFTESDVFQDINQEIQIDVDSPSPIRPSMYNKIDKNDYEQKNYKINDEEDKQSDDLDMNYTEFKSDESFNIQRKSNISIDLDQSPSPIVNPKKAQKLHKNEEAASIHIGCENHCEKYIVNGQQMCKIDGGKILESEDQAQLEVHDYGKNNKLSNVTH</sequence>
<accession>A0AAD1U7U9</accession>
<comment type="caution">
    <text evidence="1">The sequence shown here is derived from an EMBL/GenBank/DDBJ whole genome shotgun (WGS) entry which is preliminary data.</text>
</comment>
<evidence type="ECO:0000313" key="2">
    <source>
        <dbReference type="Proteomes" id="UP001295684"/>
    </source>
</evidence>